<keyword evidence="3" id="KW-1185">Reference proteome</keyword>
<evidence type="ECO:0000313" key="3">
    <source>
        <dbReference type="Proteomes" id="UP000314294"/>
    </source>
</evidence>
<dbReference type="EMBL" id="SRLO01000729">
    <property type="protein sequence ID" value="TNN47679.1"/>
    <property type="molecule type" value="Genomic_DNA"/>
</dbReference>
<organism evidence="2 3">
    <name type="scientific">Liparis tanakae</name>
    <name type="common">Tanaka's snailfish</name>
    <dbReference type="NCBI Taxonomy" id="230148"/>
    <lineage>
        <taxon>Eukaryota</taxon>
        <taxon>Metazoa</taxon>
        <taxon>Chordata</taxon>
        <taxon>Craniata</taxon>
        <taxon>Vertebrata</taxon>
        <taxon>Euteleostomi</taxon>
        <taxon>Actinopterygii</taxon>
        <taxon>Neopterygii</taxon>
        <taxon>Teleostei</taxon>
        <taxon>Neoteleostei</taxon>
        <taxon>Acanthomorphata</taxon>
        <taxon>Eupercaria</taxon>
        <taxon>Perciformes</taxon>
        <taxon>Cottioidei</taxon>
        <taxon>Cottales</taxon>
        <taxon>Liparidae</taxon>
        <taxon>Liparis</taxon>
    </lineage>
</organism>
<gene>
    <name evidence="2" type="ORF">EYF80_042122</name>
</gene>
<comment type="caution">
    <text evidence="2">The sequence shown here is derived from an EMBL/GenBank/DDBJ whole genome shotgun (WGS) entry which is preliminary data.</text>
</comment>
<accession>A0A4Z2G2A1</accession>
<feature type="compositionally biased region" description="Basic and acidic residues" evidence="1">
    <location>
        <begin position="84"/>
        <end position="102"/>
    </location>
</feature>
<proteinExistence type="predicted"/>
<protein>
    <submittedName>
        <fullName evidence="2">Uncharacterized protein</fullName>
    </submittedName>
</protein>
<evidence type="ECO:0000256" key="1">
    <source>
        <dbReference type="SAM" id="MobiDB-lite"/>
    </source>
</evidence>
<name>A0A4Z2G2A1_9TELE</name>
<evidence type="ECO:0000313" key="2">
    <source>
        <dbReference type="EMBL" id="TNN47679.1"/>
    </source>
</evidence>
<dbReference type="AlphaFoldDB" id="A0A4Z2G2A1"/>
<dbReference type="Proteomes" id="UP000314294">
    <property type="component" value="Unassembled WGS sequence"/>
</dbReference>
<feature type="region of interest" description="Disordered" evidence="1">
    <location>
        <begin position="77"/>
        <end position="103"/>
    </location>
</feature>
<reference evidence="2 3" key="1">
    <citation type="submission" date="2019-03" db="EMBL/GenBank/DDBJ databases">
        <title>First draft genome of Liparis tanakae, snailfish: a comprehensive survey of snailfish specific genes.</title>
        <authorList>
            <person name="Kim W."/>
            <person name="Song I."/>
            <person name="Jeong J.-H."/>
            <person name="Kim D."/>
            <person name="Kim S."/>
            <person name="Ryu S."/>
            <person name="Song J.Y."/>
            <person name="Lee S.K."/>
        </authorList>
    </citation>
    <scope>NUCLEOTIDE SEQUENCE [LARGE SCALE GENOMIC DNA]</scope>
    <source>
        <tissue evidence="2">Muscle</tissue>
    </source>
</reference>
<sequence>MTEQRLKLVIGPFRLLRLNQLHHPLPVSTATRATGHVMRVRWLKGHGSAHRVPLGVHLLLLELGELPAVVDDHEQLPDEQQGEADQHDAGHHAGHDGDDVGSRRAFWGKKINETPGQVGQISQVGPWNLRLVHLQLPQSQTPRPLQICPFLARQVAVSREQSHALPV</sequence>